<feature type="domain" description="Tripartite ATP-independent periplasmic transporters DctQ component" evidence="10">
    <location>
        <begin position="1"/>
        <end position="122"/>
    </location>
</feature>
<dbReference type="InterPro" id="IPR007387">
    <property type="entry name" value="TRAP_DctQ"/>
</dbReference>
<evidence type="ECO:0000256" key="1">
    <source>
        <dbReference type="ARBA" id="ARBA00004429"/>
    </source>
</evidence>
<reference evidence="11" key="1">
    <citation type="submission" date="2023-01" db="EMBL/GenBank/DDBJ databases">
        <title>Psychroserpens sp. MSW6 and Marinomonas sp. RSW2, isolated from seawater.</title>
        <authorList>
            <person name="Kristyanto S."/>
            <person name="Jung J."/>
            <person name="Kim J.M."/>
            <person name="Jeon C.O."/>
        </authorList>
    </citation>
    <scope>NUCLEOTIDE SEQUENCE</scope>
    <source>
        <strain evidence="11">RSW2</strain>
    </source>
</reference>
<evidence type="ECO:0000256" key="3">
    <source>
        <dbReference type="ARBA" id="ARBA00022475"/>
    </source>
</evidence>
<dbReference type="InterPro" id="IPR055348">
    <property type="entry name" value="DctQ"/>
</dbReference>
<keyword evidence="4 9" id="KW-0997">Cell inner membrane</keyword>
<comment type="similarity">
    <text evidence="8 9">Belongs to the TRAP transporter small permease family.</text>
</comment>
<keyword evidence="5 9" id="KW-0812">Transmembrane</keyword>
<accession>A0ABT5W9D3</accession>
<keyword evidence="2 9" id="KW-0813">Transport</keyword>
<evidence type="ECO:0000256" key="8">
    <source>
        <dbReference type="ARBA" id="ARBA00038436"/>
    </source>
</evidence>
<gene>
    <name evidence="11" type="ORF">M3I01_000625</name>
</gene>
<organism evidence="11 12">
    <name type="scientific">Marinomonas maritima</name>
    <dbReference type="NCBI Taxonomy" id="2940935"/>
    <lineage>
        <taxon>Bacteria</taxon>
        <taxon>Pseudomonadati</taxon>
        <taxon>Pseudomonadota</taxon>
        <taxon>Gammaproteobacteria</taxon>
        <taxon>Oceanospirillales</taxon>
        <taxon>Oceanospirillaceae</taxon>
        <taxon>Marinomonas</taxon>
    </lineage>
</organism>
<comment type="subcellular location">
    <subcellularLocation>
        <location evidence="1 9">Cell inner membrane</location>
        <topology evidence="1 9">Multi-pass membrane protein</topology>
    </subcellularLocation>
</comment>
<comment type="caution">
    <text evidence="11">The sequence shown here is derived from an EMBL/GenBank/DDBJ whole genome shotgun (WGS) entry which is preliminary data.</text>
</comment>
<dbReference type="RefSeq" id="WP_255893606.1">
    <property type="nucleotide sequence ID" value="NZ_JAMZEG020000001.1"/>
</dbReference>
<dbReference type="PANTHER" id="PTHR35011:SF10">
    <property type="entry name" value="TRAP TRANSPORTER SMALL PERMEASE PROTEIN"/>
    <property type="match status" value="1"/>
</dbReference>
<evidence type="ECO:0000259" key="10">
    <source>
        <dbReference type="Pfam" id="PF04290"/>
    </source>
</evidence>
<keyword evidence="7 9" id="KW-0472">Membrane</keyword>
<proteinExistence type="inferred from homology"/>
<evidence type="ECO:0000313" key="11">
    <source>
        <dbReference type="EMBL" id="MDE8601433.1"/>
    </source>
</evidence>
<name>A0ABT5W9D3_9GAMM</name>
<keyword evidence="6 9" id="KW-1133">Transmembrane helix</keyword>
<keyword evidence="3" id="KW-1003">Cell membrane</keyword>
<evidence type="ECO:0000256" key="9">
    <source>
        <dbReference type="RuleBase" id="RU369079"/>
    </source>
</evidence>
<keyword evidence="12" id="KW-1185">Reference proteome</keyword>
<feature type="transmembrane region" description="Helical" evidence="9">
    <location>
        <begin position="60"/>
        <end position="80"/>
    </location>
</feature>
<sequence>MLYEVAARYIFQAPTLWAFDLSYMLNGSLFLLGGAYSLNHEAHVRIDFLSSQLPVRFQQKLNAIVYAFLAGPAFAGFSWVATSKAYKAFLTGELESVSPWAPLVWPFYAALALGLIACTLQLYLEGIKFMLSTKIPGHTTESGVSLHD</sequence>
<dbReference type="Pfam" id="PF04290">
    <property type="entry name" value="DctQ"/>
    <property type="match status" value="1"/>
</dbReference>
<evidence type="ECO:0000256" key="5">
    <source>
        <dbReference type="ARBA" id="ARBA00022692"/>
    </source>
</evidence>
<evidence type="ECO:0000256" key="4">
    <source>
        <dbReference type="ARBA" id="ARBA00022519"/>
    </source>
</evidence>
<comment type="function">
    <text evidence="9">Part of the tripartite ATP-independent periplasmic (TRAP) transport system.</text>
</comment>
<dbReference type="Proteomes" id="UP001139522">
    <property type="component" value="Unassembled WGS sequence"/>
</dbReference>
<dbReference type="PANTHER" id="PTHR35011">
    <property type="entry name" value="2,3-DIKETO-L-GULONATE TRAP TRANSPORTER SMALL PERMEASE PROTEIN YIAM"/>
    <property type="match status" value="1"/>
</dbReference>
<protein>
    <recommendedName>
        <fullName evidence="9">TRAP transporter small permease protein</fullName>
    </recommendedName>
</protein>
<evidence type="ECO:0000313" key="12">
    <source>
        <dbReference type="Proteomes" id="UP001139522"/>
    </source>
</evidence>
<comment type="subunit">
    <text evidence="9">The complex comprises the extracytoplasmic solute receptor protein and the two transmembrane proteins.</text>
</comment>
<evidence type="ECO:0000256" key="7">
    <source>
        <dbReference type="ARBA" id="ARBA00023136"/>
    </source>
</evidence>
<evidence type="ECO:0000256" key="2">
    <source>
        <dbReference type="ARBA" id="ARBA00022448"/>
    </source>
</evidence>
<evidence type="ECO:0000256" key="6">
    <source>
        <dbReference type="ARBA" id="ARBA00022989"/>
    </source>
</evidence>
<feature type="transmembrane region" description="Helical" evidence="9">
    <location>
        <begin position="21"/>
        <end position="39"/>
    </location>
</feature>
<dbReference type="EMBL" id="JAMZEG020000001">
    <property type="protein sequence ID" value="MDE8601433.1"/>
    <property type="molecule type" value="Genomic_DNA"/>
</dbReference>
<comment type="caution">
    <text evidence="9">Lacks conserved residue(s) required for the propagation of feature annotation.</text>
</comment>
<feature type="transmembrane region" description="Helical" evidence="9">
    <location>
        <begin position="100"/>
        <end position="124"/>
    </location>
</feature>